<keyword evidence="3" id="KW-1185">Reference proteome</keyword>
<protein>
    <submittedName>
        <fullName evidence="2">Methyltransferase domain-containing protein</fullName>
    </submittedName>
</protein>
<dbReference type="Gene3D" id="3.40.50.150">
    <property type="entry name" value="Vaccinia Virus protein VP39"/>
    <property type="match status" value="1"/>
</dbReference>
<dbReference type="OrthoDB" id="9805171at2"/>
<feature type="domain" description="Methyltransferase type 11" evidence="1">
    <location>
        <begin position="78"/>
        <end position="127"/>
    </location>
</feature>
<sequence>MAILRILRGPARRLSESSRQRKLETLRSWIPPDSTVLLVGASDAAGVGTESFVERGLARHARVVALIYEPAAELIFGMPTIRGDGRHLPFHDASFDYVVSNAVIEHLGGYDGARRLLMESQRVARRGWAHTTPNRRFPIELHTGVPILHWLPEKARVRAFAALGRQFPLSRFCLFTAASLRRLGGPALIVRRASGLIPAMTLFVASPSFDQRPKAAAARARAS</sequence>
<dbReference type="Proteomes" id="UP000294739">
    <property type="component" value="Unassembled WGS sequence"/>
</dbReference>
<dbReference type="GO" id="GO:0008757">
    <property type="term" value="F:S-adenosylmethionine-dependent methyltransferase activity"/>
    <property type="evidence" value="ECO:0007669"/>
    <property type="project" value="InterPro"/>
</dbReference>
<dbReference type="AlphaFoldDB" id="A0A4R5CIM3"/>
<accession>A0A4R5CIM3</accession>
<dbReference type="RefSeq" id="WP_131900894.1">
    <property type="nucleotide sequence ID" value="NZ_SMKZ01000063.1"/>
</dbReference>
<organism evidence="2 3">
    <name type="scientific">Jiangella asiatica</name>
    <dbReference type="NCBI Taxonomy" id="2530372"/>
    <lineage>
        <taxon>Bacteria</taxon>
        <taxon>Bacillati</taxon>
        <taxon>Actinomycetota</taxon>
        <taxon>Actinomycetes</taxon>
        <taxon>Jiangellales</taxon>
        <taxon>Jiangellaceae</taxon>
        <taxon>Jiangella</taxon>
    </lineage>
</organism>
<comment type="caution">
    <text evidence="2">The sequence shown here is derived from an EMBL/GenBank/DDBJ whole genome shotgun (WGS) entry which is preliminary data.</text>
</comment>
<reference evidence="2 3" key="1">
    <citation type="submission" date="2019-03" db="EMBL/GenBank/DDBJ databases">
        <title>Draft genome sequences of novel Actinobacteria.</title>
        <authorList>
            <person name="Sahin N."/>
            <person name="Ay H."/>
            <person name="Saygin H."/>
        </authorList>
    </citation>
    <scope>NUCLEOTIDE SEQUENCE [LARGE SCALE GENOMIC DNA]</scope>
    <source>
        <strain evidence="2 3">5K138</strain>
    </source>
</reference>
<evidence type="ECO:0000313" key="3">
    <source>
        <dbReference type="Proteomes" id="UP000294739"/>
    </source>
</evidence>
<dbReference type="InterPro" id="IPR013216">
    <property type="entry name" value="Methyltransf_11"/>
</dbReference>
<dbReference type="Pfam" id="PF08241">
    <property type="entry name" value="Methyltransf_11"/>
    <property type="match status" value="1"/>
</dbReference>
<keyword evidence="2" id="KW-0489">Methyltransferase</keyword>
<dbReference type="EMBL" id="SMKZ01000063">
    <property type="protein sequence ID" value="TDD98959.1"/>
    <property type="molecule type" value="Genomic_DNA"/>
</dbReference>
<evidence type="ECO:0000313" key="2">
    <source>
        <dbReference type="EMBL" id="TDD98959.1"/>
    </source>
</evidence>
<dbReference type="InterPro" id="IPR029063">
    <property type="entry name" value="SAM-dependent_MTases_sf"/>
</dbReference>
<name>A0A4R5CIM3_9ACTN</name>
<evidence type="ECO:0000259" key="1">
    <source>
        <dbReference type="Pfam" id="PF08241"/>
    </source>
</evidence>
<gene>
    <name evidence="2" type="ORF">E1269_28175</name>
</gene>
<dbReference type="InParanoid" id="A0A4R5CIM3"/>
<dbReference type="GO" id="GO:0032259">
    <property type="term" value="P:methylation"/>
    <property type="evidence" value="ECO:0007669"/>
    <property type="project" value="UniProtKB-KW"/>
</dbReference>
<proteinExistence type="predicted"/>
<keyword evidence="2" id="KW-0808">Transferase</keyword>
<dbReference type="SUPFAM" id="SSF53335">
    <property type="entry name" value="S-adenosyl-L-methionine-dependent methyltransferases"/>
    <property type="match status" value="1"/>
</dbReference>